<dbReference type="Gene3D" id="3.90.1300.10">
    <property type="entry name" value="Amidase signature (AS) domain"/>
    <property type="match status" value="1"/>
</dbReference>
<proteinExistence type="predicted"/>
<dbReference type="InterPro" id="IPR036928">
    <property type="entry name" value="AS_sf"/>
</dbReference>
<dbReference type="Proteomes" id="UP000298484">
    <property type="component" value="Unassembled WGS sequence"/>
</dbReference>
<sequence length="91" mass="10309">MAELAFLTAAELAPLIATKQLSPVELTTHMLNRVHTIEPTIHSYITPLPELALQQAREAEHSIMHGHYQGPLHGINPSIRREVDRSKFRCY</sequence>
<evidence type="ECO:0000313" key="2">
    <source>
        <dbReference type="Proteomes" id="UP000298484"/>
    </source>
</evidence>
<reference evidence="1 2" key="1">
    <citation type="submission" date="2019-03" db="EMBL/GenBank/DDBJ databases">
        <title>Genome sequence of Lentibacillus salicampi ATCC BAA-719.</title>
        <authorList>
            <person name="Maclea K.S."/>
            <person name="Simoes Junior M."/>
        </authorList>
    </citation>
    <scope>NUCLEOTIDE SEQUENCE [LARGE SCALE GENOMIC DNA]</scope>
    <source>
        <strain evidence="1 2">ATCC BAA-719</strain>
    </source>
</reference>
<protein>
    <submittedName>
        <fullName evidence="1">Uncharacterized protein</fullName>
    </submittedName>
</protein>
<name>A0A4Y9A965_9BACI</name>
<dbReference type="RefSeq" id="WP_135110549.1">
    <property type="nucleotide sequence ID" value="NZ_SRHY01000023.1"/>
</dbReference>
<dbReference type="EMBL" id="SRHY01000023">
    <property type="protein sequence ID" value="TFJ92399.1"/>
    <property type="molecule type" value="Genomic_DNA"/>
</dbReference>
<comment type="caution">
    <text evidence="1">The sequence shown here is derived from an EMBL/GenBank/DDBJ whole genome shotgun (WGS) entry which is preliminary data.</text>
</comment>
<accession>A0A4Y9A965</accession>
<gene>
    <name evidence="1" type="ORF">E4U82_12705</name>
</gene>
<dbReference type="OrthoDB" id="9811471at2"/>
<dbReference type="SUPFAM" id="SSF75304">
    <property type="entry name" value="Amidase signature (AS) enzymes"/>
    <property type="match status" value="1"/>
</dbReference>
<dbReference type="AlphaFoldDB" id="A0A4Y9A965"/>
<organism evidence="1 2">
    <name type="scientific">Lentibacillus salicampi</name>
    <dbReference type="NCBI Taxonomy" id="175306"/>
    <lineage>
        <taxon>Bacteria</taxon>
        <taxon>Bacillati</taxon>
        <taxon>Bacillota</taxon>
        <taxon>Bacilli</taxon>
        <taxon>Bacillales</taxon>
        <taxon>Bacillaceae</taxon>
        <taxon>Lentibacillus</taxon>
    </lineage>
</organism>
<keyword evidence="2" id="KW-1185">Reference proteome</keyword>
<evidence type="ECO:0000313" key="1">
    <source>
        <dbReference type="EMBL" id="TFJ92399.1"/>
    </source>
</evidence>